<dbReference type="RefSeq" id="WP_249830001.1">
    <property type="nucleotide sequence ID" value="NZ_JAMGBE010000001.1"/>
</dbReference>
<protein>
    <recommendedName>
        <fullName evidence="5">DUF5330 domain-containing protein</fullName>
    </recommendedName>
</protein>
<gene>
    <name evidence="3" type="ORF">LZ538_00275</name>
</gene>
<reference evidence="3" key="1">
    <citation type="submission" date="2022-05" db="EMBL/GenBank/DDBJ databases">
        <authorList>
            <person name="Jo J.-H."/>
            <person name="Im W.-T."/>
        </authorList>
    </citation>
    <scope>NUCLEOTIDE SEQUENCE</scope>
    <source>
        <strain evidence="3">SE220</strain>
    </source>
</reference>
<evidence type="ECO:0000256" key="2">
    <source>
        <dbReference type="SAM" id="SignalP"/>
    </source>
</evidence>
<organism evidence="3 4">
    <name type="scientific">Sphingomonas hankyongi</name>
    <dbReference type="NCBI Taxonomy" id="2908209"/>
    <lineage>
        <taxon>Bacteria</taxon>
        <taxon>Pseudomonadati</taxon>
        <taxon>Pseudomonadota</taxon>
        <taxon>Alphaproteobacteria</taxon>
        <taxon>Sphingomonadales</taxon>
        <taxon>Sphingomonadaceae</taxon>
        <taxon>Sphingomonas</taxon>
    </lineage>
</organism>
<sequence>MSMFIVCLGRGAMIALLSASAIILAGLQASINAPTDAFRSCLREAATKANTEKVAGDAYEAYARNACSAQMSSLKTAVVAFRMKNGMARKAAGDDAEMTVDDYVATSVDKYQFMASMNTPKSAAIPPPPATQASAPQPPKQ</sequence>
<evidence type="ECO:0008006" key="5">
    <source>
        <dbReference type="Google" id="ProtNLM"/>
    </source>
</evidence>
<evidence type="ECO:0000256" key="1">
    <source>
        <dbReference type="SAM" id="MobiDB-lite"/>
    </source>
</evidence>
<name>A0ABT0RY08_9SPHN</name>
<proteinExistence type="predicted"/>
<keyword evidence="4" id="KW-1185">Reference proteome</keyword>
<dbReference type="EMBL" id="JAMGBE010000001">
    <property type="protein sequence ID" value="MCL6728490.1"/>
    <property type="molecule type" value="Genomic_DNA"/>
</dbReference>
<comment type="caution">
    <text evidence="3">The sequence shown here is derived from an EMBL/GenBank/DDBJ whole genome shotgun (WGS) entry which is preliminary data.</text>
</comment>
<evidence type="ECO:0000313" key="4">
    <source>
        <dbReference type="Proteomes" id="UP001165342"/>
    </source>
</evidence>
<feature type="region of interest" description="Disordered" evidence="1">
    <location>
        <begin position="119"/>
        <end position="141"/>
    </location>
</feature>
<dbReference type="Proteomes" id="UP001165342">
    <property type="component" value="Unassembled WGS sequence"/>
</dbReference>
<accession>A0ABT0RY08</accession>
<feature type="compositionally biased region" description="Pro residues" evidence="1">
    <location>
        <begin position="125"/>
        <end position="141"/>
    </location>
</feature>
<evidence type="ECO:0000313" key="3">
    <source>
        <dbReference type="EMBL" id="MCL6728490.1"/>
    </source>
</evidence>
<keyword evidence="2" id="KW-0732">Signal</keyword>
<feature type="signal peptide" evidence="2">
    <location>
        <begin position="1"/>
        <end position="25"/>
    </location>
</feature>
<feature type="chain" id="PRO_5047214562" description="DUF5330 domain-containing protein" evidence="2">
    <location>
        <begin position="26"/>
        <end position="141"/>
    </location>
</feature>